<feature type="region of interest" description="Disordered" evidence="7">
    <location>
        <begin position="1"/>
        <end position="46"/>
    </location>
</feature>
<dbReference type="GO" id="GO:0042402">
    <property type="term" value="P:biogenic amine catabolic process"/>
    <property type="evidence" value="ECO:0007669"/>
    <property type="project" value="UniProtKB-ARBA"/>
</dbReference>
<gene>
    <name evidence="11" type="ORF">DLM65_08440</name>
    <name evidence="10" type="ORF">JF886_07330</name>
</gene>
<dbReference type="SUPFAM" id="SSF55931">
    <property type="entry name" value="Glutamine synthetase/guanido kinase"/>
    <property type="match status" value="1"/>
</dbReference>
<dbReference type="Gene3D" id="3.30.590.10">
    <property type="entry name" value="Glutamine synthetase/guanido kinase, catalytic domain"/>
    <property type="match status" value="1"/>
</dbReference>
<evidence type="ECO:0000259" key="9">
    <source>
        <dbReference type="PROSITE" id="PS51987"/>
    </source>
</evidence>
<sequence length="491" mass="54524">MGPSSPSRRTRRSSSTTTPGRATSSNDSCSEARRARETARPRRPGDAVLTLDELTDLVANGEIDTVVVAFTDMQGRLMGKRMHAEFFVEEAQAAHPIEGCNYLLALDMEGDPVPGYEIASWERGYGDFAMVPDFATMRRIPWLEGTALVLTDVAWNDGTPVRPSPRQVLKAQVERARALGFEPMFGSELEFYLLKETFAQAHAQGYRDLTPSVPYILDYHILATSYDEPFIRAVRNGMHAAGIKVETSKGEAWPGQQEINFRFSDAVSMADNHTIYKNGIKEMANQHERSVTFMAKPDHTWIGSSCHIHSSLWVGGRNAFDGEPELFQHYLAGQLAASAELAVFFAPNINSYKRYAASSWAPTTLAWGYDNRTCAFRVVGHGQALRIENRIPGADANPYLAFAAILAAGLHGIEQKLELPPAFAGNAYVSDMDRFPSTLRDAVTALEGGRIARAALGDEVVDHYLNYARTEQRLFDTVVTEYERKRLFERG</sequence>
<feature type="domain" description="GS catalytic" evidence="9">
    <location>
        <begin position="165"/>
        <end position="491"/>
    </location>
</feature>
<dbReference type="PANTHER" id="PTHR43785">
    <property type="entry name" value="GAMMA-GLUTAMYLPUTRESCINE SYNTHETASE"/>
    <property type="match status" value="1"/>
</dbReference>
<dbReference type="InterPro" id="IPR014746">
    <property type="entry name" value="Gln_synth/guanido_kin_cat_dom"/>
</dbReference>
<evidence type="ECO:0000313" key="11">
    <source>
        <dbReference type="EMBL" id="PZR80328.1"/>
    </source>
</evidence>
<keyword evidence="4" id="KW-0067">ATP-binding</keyword>
<feature type="compositionally biased region" description="Basic and acidic residues" evidence="7">
    <location>
        <begin position="30"/>
        <end position="45"/>
    </location>
</feature>
<reference evidence="11" key="2">
    <citation type="submission" date="2018-05" db="EMBL/GenBank/DDBJ databases">
        <authorList>
            <person name="Ferrari B."/>
        </authorList>
    </citation>
    <scope>NUCLEOTIDE SEQUENCE</scope>
    <source>
        <strain evidence="11">RRmetagenome_bin12</strain>
    </source>
</reference>
<dbReference type="EMBL" id="QHBU01000156">
    <property type="protein sequence ID" value="PZR80328.1"/>
    <property type="molecule type" value="Genomic_DNA"/>
</dbReference>
<protein>
    <submittedName>
        <fullName evidence="11">Glutamine synthetase</fullName>
    </submittedName>
</protein>
<dbReference type="GO" id="GO:0006542">
    <property type="term" value="P:glutamine biosynthetic process"/>
    <property type="evidence" value="ECO:0007669"/>
    <property type="project" value="InterPro"/>
</dbReference>
<proteinExistence type="inferred from homology"/>
<dbReference type="GO" id="GO:0005524">
    <property type="term" value="F:ATP binding"/>
    <property type="evidence" value="ECO:0007669"/>
    <property type="project" value="UniProtKB-KW"/>
</dbReference>
<dbReference type="InterPro" id="IPR036651">
    <property type="entry name" value="Gln_synt_N_sf"/>
</dbReference>
<comment type="similarity">
    <text evidence="1 5 6">Belongs to the glutamine synthetase family.</text>
</comment>
<dbReference type="PROSITE" id="PS51986">
    <property type="entry name" value="GS_BETA_GRASP"/>
    <property type="match status" value="1"/>
</dbReference>
<evidence type="ECO:0000256" key="2">
    <source>
        <dbReference type="ARBA" id="ARBA00022598"/>
    </source>
</evidence>
<dbReference type="InterPro" id="IPR008147">
    <property type="entry name" value="Gln_synt_N"/>
</dbReference>
<keyword evidence="2" id="KW-0436">Ligase</keyword>
<dbReference type="GO" id="GO:0004356">
    <property type="term" value="F:glutamine synthetase activity"/>
    <property type="evidence" value="ECO:0007669"/>
    <property type="project" value="InterPro"/>
</dbReference>
<evidence type="ECO:0000256" key="1">
    <source>
        <dbReference type="ARBA" id="ARBA00009897"/>
    </source>
</evidence>
<dbReference type="AlphaFoldDB" id="A0A2W6A4M8"/>
<accession>A0A934JZW2</accession>
<evidence type="ECO:0000313" key="13">
    <source>
        <dbReference type="Proteomes" id="UP000606991"/>
    </source>
</evidence>
<dbReference type="Proteomes" id="UP000606991">
    <property type="component" value="Unassembled WGS sequence"/>
</dbReference>
<evidence type="ECO:0000313" key="12">
    <source>
        <dbReference type="Proteomes" id="UP000248724"/>
    </source>
</evidence>
<evidence type="ECO:0000256" key="4">
    <source>
        <dbReference type="ARBA" id="ARBA00022840"/>
    </source>
</evidence>
<dbReference type="GO" id="GO:0006576">
    <property type="term" value="P:biogenic amine metabolic process"/>
    <property type="evidence" value="ECO:0007669"/>
    <property type="project" value="UniProtKB-ARBA"/>
</dbReference>
<dbReference type="PANTHER" id="PTHR43785:SF12">
    <property type="entry name" value="TYPE-1 GLUTAMINE SYNTHETASE 2"/>
    <property type="match status" value="1"/>
</dbReference>
<reference evidence="11 12" key="1">
    <citation type="journal article" date="2017" name="Nature">
        <title>Atmospheric trace gases support primary production in Antarctic desert surface soil.</title>
        <authorList>
            <person name="Ji M."/>
            <person name="Greening C."/>
            <person name="Vanwonterghem I."/>
            <person name="Carere C.R."/>
            <person name="Bay S.K."/>
            <person name="Steen J.A."/>
            <person name="Montgomery K."/>
            <person name="Lines T."/>
            <person name="Beardall J."/>
            <person name="van Dorst J."/>
            <person name="Snape I."/>
            <person name="Stott M.B."/>
            <person name="Hugenholtz P."/>
            <person name="Ferrari B.C."/>
        </authorList>
    </citation>
    <scope>NUCLEOTIDE SEQUENCE [LARGE SCALE GENOMIC DNA]</scope>
    <source>
        <strain evidence="11">RRmetagenome_bin12</strain>
    </source>
</reference>
<dbReference type="SUPFAM" id="SSF54368">
    <property type="entry name" value="Glutamine synthetase, N-terminal domain"/>
    <property type="match status" value="1"/>
</dbReference>
<organism evidence="11 12">
    <name type="scientific">Candidatus Aeolococcus gillhamiae</name>
    <dbReference type="NCBI Taxonomy" id="3127015"/>
    <lineage>
        <taxon>Bacteria</taxon>
        <taxon>Bacillati</taxon>
        <taxon>Candidatus Dormiibacterota</taxon>
        <taxon>Candidatus Dormibacteria</taxon>
        <taxon>Candidatus Aeolococcales</taxon>
        <taxon>Candidatus Aeolococcaceae</taxon>
        <taxon>Candidatus Aeolococcus</taxon>
    </lineage>
</organism>
<feature type="domain" description="GS beta-grasp" evidence="8">
    <location>
        <begin position="61"/>
        <end position="158"/>
    </location>
</feature>
<evidence type="ECO:0000256" key="6">
    <source>
        <dbReference type="RuleBase" id="RU000384"/>
    </source>
</evidence>
<dbReference type="Pfam" id="PF00120">
    <property type="entry name" value="Gln-synt_C"/>
    <property type="match status" value="1"/>
</dbReference>
<name>A0A2W6A4M8_9BACT</name>
<evidence type="ECO:0000256" key="7">
    <source>
        <dbReference type="SAM" id="MobiDB-lite"/>
    </source>
</evidence>
<keyword evidence="3" id="KW-0547">Nucleotide-binding</keyword>
<evidence type="ECO:0000313" key="10">
    <source>
        <dbReference type="EMBL" id="MBJ7594662.1"/>
    </source>
</evidence>
<reference evidence="10 13" key="3">
    <citation type="submission" date="2020-10" db="EMBL/GenBank/DDBJ databases">
        <title>Ca. Dormibacterota MAGs.</title>
        <authorList>
            <person name="Montgomery K."/>
        </authorList>
    </citation>
    <scope>NUCLEOTIDE SEQUENCE [LARGE SCALE GENOMIC DNA]</scope>
    <source>
        <strain evidence="10">SC8812_S17_18</strain>
    </source>
</reference>
<dbReference type="Proteomes" id="UP000248724">
    <property type="component" value="Unassembled WGS sequence"/>
</dbReference>
<accession>A0A2W6A4M8</accession>
<dbReference type="EMBL" id="JAEKNS010000075">
    <property type="protein sequence ID" value="MBJ7594662.1"/>
    <property type="molecule type" value="Genomic_DNA"/>
</dbReference>
<dbReference type="FunFam" id="3.30.590.10:FF:000005">
    <property type="entry name" value="Probable glutamine synthetase"/>
    <property type="match status" value="1"/>
</dbReference>
<dbReference type="InterPro" id="IPR008146">
    <property type="entry name" value="Gln_synth_cat_dom"/>
</dbReference>
<comment type="caution">
    <text evidence="11">The sequence shown here is derived from an EMBL/GenBank/DDBJ whole genome shotgun (WGS) entry which is preliminary data.</text>
</comment>
<dbReference type="SMART" id="SM01230">
    <property type="entry name" value="Gln-synt_C"/>
    <property type="match status" value="1"/>
</dbReference>
<feature type="compositionally biased region" description="Low complexity" evidence="7">
    <location>
        <begin position="1"/>
        <end position="25"/>
    </location>
</feature>
<evidence type="ECO:0000256" key="3">
    <source>
        <dbReference type="ARBA" id="ARBA00022741"/>
    </source>
</evidence>
<dbReference type="PROSITE" id="PS51987">
    <property type="entry name" value="GS_CATALYTIC"/>
    <property type="match status" value="1"/>
</dbReference>
<dbReference type="Gene3D" id="3.10.20.70">
    <property type="entry name" value="Glutamine synthetase, N-terminal domain"/>
    <property type="match status" value="1"/>
</dbReference>
<evidence type="ECO:0000256" key="5">
    <source>
        <dbReference type="PROSITE-ProRule" id="PRU01330"/>
    </source>
</evidence>
<evidence type="ECO:0000259" key="8">
    <source>
        <dbReference type="PROSITE" id="PS51986"/>
    </source>
</evidence>